<keyword evidence="10" id="KW-0333">Golgi apparatus</keyword>
<evidence type="ECO:0000256" key="3">
    <source>
        <dbReference type="ARBA" id="ARBA00022676"/>
    </source>
</evidence>
<keyword evidence="11" id="KW-0472">Membrane</keyword>
<keyword evidence="6" id="KW-0479">Metal-binding</keyword>
<dbReference type="GO" id="GO:0050650">
    <property type="term" value="P:chondroitin sulfate proteoglycan biosynthetic process"/>
    <property type="evidence" value="ECO:0007669"/>
    <property type="project" value="TreeGrafter"/>
</dbReference>
<gene>
    <name evidence="15" type="ORF">I8751_16340</name>
</gene>
<evidence type="ECO:0000256" key="2">
    <source>
        <dbReference type="ARBA" id="ARBA00004648"/>
    </source>
</evidence>
<keyword evidence="13" id="KW-0325">Glycoprotein</keyword>
<accession>A0A8J7HJR2</accession>
<keyword evidence="5" id="KW-0812">Transmembrane</keyword>
<evidence type="ECO:0000256" key="7">
    <source>
        <dbReference type="ARBA" id="ARBA00022824"/>
    </source>
</evidence>
<keyword evidence="3" id="KW-0328">Glycosyltransferase</keyword>
<dbReference type="Pfam" id="PF02485">
    <property type="entry name" value="Branch"/>
    <property type="match status" value="1"/>
</dbReference>
<proteinExistence type="predicted"/>
<evidence type="ECO:0000256" key="10">
    <source>
        <dbReference type="ARBA" id="ARBA00023034"/>
    </source>
</evidence>
<dbReference type="EMBL" id="JAECZB010000049">
    <property type="protein sequence ID" value="MBH8553911.1"/>
    <property type="molecule type" value="Genomic_DNA"/>
</dbReference>
<keyword evidence="4" id="KW-0808">Transferase</keyword>
<comment type="subcellular location">
    <subcellularLocation>
        <location evidence="2">Endoplasmic reticulum membrane</location>
        <topology evidence="2">Single-pass type II membrane protein</topology>
    </subcellularLocation>
    <subcellularLocation>
        <location evidence="1">Golgi apparatus membrane</location>
        <topology evidence="1">Single-pass type II membrane protein</topology>
    </subcellularLocation>
</comment>
<dbReference type="GO" id="GO:0015012">
    <property type="term" value="P:heparan sulfate proteoglycan biosynthetic process"/>
    <property type="evidence" value="ECO:0007669"/>
    <property type="project" value="TreeGrafter"/>
</dbReference>
<dbReference type="InterPro" id="IPR003406">
    <property type="entry name" value="Glyco_trans_14"/>
</dbReference>
<evidence type="ECO:0000256" key="6">
    <source>
        <dbReference type="ARBA" id="ARBA00022723"/>
    </source>
</evidence>
<keyword evidence="16" id="KW-1185">Reference proteome</keyword>
<keyword evidence="9" id="KW-1133">Transmembrane helix</keyword>
<evidence type="ECO:0000313" key="15">
    <source>
        <dbReference type="EMBL" id="MBH8553911.1"/>
    </source>
</evidence>
<evidence type="ECO:0000256" key="14">
    <source>
        <dbReference type="ARBA" id="ARBA00042865"/>
    </source>
</evidence>
<dbReference type="RefSeq" id="WP_214440172.1">
    <property type="nucleotide sequence ID" value="NZ_JAECZB010000049.1"/>
</dbReference>
<sequence length="288" mass="34310">MKIAYIILAHKNPEQLVRLILRLQDEDTSFFIHIDRRANDKIYNHLVKQLKNITNVHFLKRYSCYWGNFNIVQATIEGIRQLIKSNIAFDYTILLSGQDYLIKTNTQIKEFLEKSEGKQFIESFALKSENRWTNQDGCYQALNRVQYWHFRLRGKHFYFTLKRRFPSNLEAYGGSQWWCLSRECIHYINNFIINNPNFVNYFKYVFIPDENFFQTIVSNSPFKNYIVNDDLKYADWENANPTPPAIIDKSYFNTLVNSPKLFARKFDITRDPEILDLIDHKILGISAK</sequence>
<evidence type="ECO:0000256" key="12">
    <source>
        <dbReference type="ARBA" id="ARBA00023157"/>
    </source>
</evidence>
<dbReference type="PANTHER" id="PTHR46025:SF3">
    <property type="entry name" value="XYLOSYLTRANSFERASE OXT"/>
    <property type="match status" value="1"/>
</dbReference>
<evidence type="ECO:0000256" key="8">
    <source>
        <dbReference type="ARBA" id="ARBA00022968"/>
    </source>
</evidence>
<keyword evidence="12" id="KW-1015">Disulfide bond</keyword>
<comment type="caution">
    <text evidence="15">The sequence shown here is derived from an EMBL/GenBank/DDBJ whole genome shotgun (WGS) entry which is preliminary data.</text>
</comment>
<protein>
    <recommendedName>
        <fullName evidence="14">Peptide O-xylosyltransferase</fullName>
    </recommendedName>
</protein>
<evidence type="ECO:0000256" key="4">
    <source>
        <dbReference type="ARBA" id="ARBA00022679"/>
    </source>
</evidence>
<evidence type="ECO:0000256" key="1">
    <source>
        <dbReference type="ARBA" id="ARBA00004323"/>
    </source>
</evidence>
<keyword evidence="8" id="KW-0735">Signal-anchor</keyword>
<evidence type="ECO:0000256" key="11">
    <source>
        <dbReference type="ARBA" id="ARBA00023136"/>
    </source>
</evidence>
<evidence type="ECO:0000256" key="13">
    <source>
        <dbReference type="ARBA" id="ARBA00023180"/>
    </source>
</evidence>
<dbReference type="GO" id="GO:0016020">
    <property type="term" value="C:membrane"/>
    <property type="evidence" value="ECO:0007669"/>
    <property type="project" value="InterPro"/>
</dbReference>
<dbReference type="Proteomes" id="UP000599391">
    <property type="component" value="Unassembled WGS sequence"/>
</dbReference>
<dbReference type="GO" id="GO:0046872">
    <property type="term" value="F:metal ion binding"/>
    <property type="evidence" value="ECO:0007669"/>
    <property type="project" value="UniProtKB-KW"/>
</dbReference>
<evidence type="ECO:0000256" key="5">
    <source>
        <dbReference type="ARBA" id="ARBA00022692"/>
    </source>
</evidence>
<name>A0A8J7HJR2_9CYAN</name>
<reference evidence="15 16" key="1">
    <citation type="journal article" date="2021" name="Int. J. Syst. Evol. Microbiol.">
        <title>Amazonocrinis nigriterrae gen. nov., sp. nov., Atlanticothrix silvestris gen. nov., sp. nov. and Dendronalium phyllosphericum gen. nov., sp. nov., nostocacean cyanobacteria from Brazilian environments.</title>
        <authorList>
            <person name="Alvarenga D.O."/>
            <person name="Andreote A.P.D."/>
            <person name="Branco L.H.Z."/>
            <person name="Delbaje E."/>
            <person name="Cruz R.B."/>
            <person name="Varani A.M."/>
            <person name="Fiore M.F."/>
        </authorList>
    </citation>
    <scope>NUCLEOTIDE SEQUENCE [LARGE SCALE GENOMIC DNA]</scope>
    <source>
        <strain evidence="15 16">CENA357</strain>
    </source>
</reference>
<keyword evidence="7" id="KW-0256">Endoplasmic reticulum</keyword>
<dbReference type="GO" id="GO:0030158">
    <property type="term" value="F:protein xylosyltransferase activity"/>
    <property type="evidence" value="ECO:0007669"/>
    <property type="project" value="InterPro"/>
</dbReference>
<evidence type="ECO:0000313" key="16">
    <source>
        <dbReference type="Proteomes" id="UP000599391"/>
    </source>
</evidence>
<dbReference type="AlphaFoldDB" id="A0A8J7HJR2"/>
<organism evidence="15 16">
    <name type="scientific">Atlanticothrix silvestris CENA357</name>
    <dbReference type="NCBI Taxonomy" id="1725252"/>
    <lineage>
        <taxon>Bacteria</taxon>
        <taxon>Bacillati</taxon>
        <taxon>Cyanobacteriota</taxon>
        <taxon>Cyanophyceae</taxon>
        <taxon>Nostocales</taxon>
        <taxon>Nodulariaceae</taxon>
        <taxon>Atlanticothrix</taxon>
        <taxon>Atlanticothrix silvestris</taxon>
    </lineage>
</organism>
<dbReference type="InterPro" id="IPR043538">
    <property type="entry name" value="XYLT"/>
</dbReference>
<evidence type="ECO:0000256" key="9">
    <source>
        <dbReference type="ARBA" id="ARBA00022989"/>
    </source>
</evidence>
<dbReference type="PANTHER" id="PTHR46025">
    <property type="entry name" value="XYLOSYLTRANSFERASE OXT"/>
    <property type="match status" value="1"/>
</dbReference>